<evidence type="ECO:0000313" key="2">
    <source>
        <dbReference type="Proteomes" id="UP001320766"/>
    </source>
</evidence>
<sequence>MTGRVVECPIDEMNRPRGRQEARLRIPLSAEQVDRLFAGWREDLATCRKFARPRVTTPPPS</sequence>
<name>A0ABT1KD02_9ACTN</name>
<proteinExistence type="predicted"/>
<dbReference type="Proteomes" id="UP001320766">
    <property type="component" value="Unassembled WGS sequence"/>
</dbReference>
<keyword evidence="2" id="KW-1185">Reference proteome</keyword>
<reference evidence="1 2" key="1">
    <citation type="submission" date="2022-06" db="EMBL/GenBank/DDBJ databases">
        <title>Sequencing the genomes of 1000 actinobacteria strains.</title>
        <authorList>
            <person name="Klenk H.-P."/>
        </authorList>
    </citation>
    <scope>NUCLEOTIDE SEQUENCE [LARGE SCALE GENOMIC DNA]</scope>
    <source>
        <strain evidence="1 2">DSM 44170</strain>
    </source>
</reference>
<accession>A0ABT1KD02</accession>
<dbReference type="EMBL" id="JAMZEC010000001">
    <property type="protein sequence ID" value="MCP2351886.1"/>
    <property type="molecule type" value="Genomic_DNA"/>
</dbReference>
<evidence type="ECO:0000313" key="1">
    <source>
        <dbReference type="EMBL" id="MCP2351886.1"/>
    </source>
</evidence>
<comment type="caution">
    <text evidence="1">The sequence shown here is derived from an EMBL/GenBank/DDBJ whole genome shotgun (WGS) entry which is preliminary data.</text>
</comment>
<protein>
    <submittedName>
        <fullName evidence="1">Uncharacterized protein</fullName>
    </submittedName>
</protein>
<organism evidence="1 2">
    <name type="scientific">Nonomuraea roseoviolacea subsp. carminata</name>
    <dbReference type="NCBI Taxonomy" id="160689"/>
    <lineage>
        <taxon>Bacteria</taxon>
        <taxon>Bacillati</taxon>
        <taxon>Actinomycetota</taxon>
        <taxon>Actinomycetes</taxon>
        <taxon>Streptosporangiales</taxon>
        <taxon>Streptosporangiaceae</taxon>
        <taxon>Nonomuraea</taxon>
    </lineage>
</organism>
<gene>
    <name evidence="1" type="ORF">HD595_008008</name>
</gene>